<dbReference type="AlphaFoldDB" id="D5MGZ0"/>
<dbReference type="KEGG" id="mox:DAMO_1971"/>
<dbReference type="HOGENOM" id="CLU_056935_0_0_0"/>
<evidence type="ECO:0000313" key="1">
    <source>
        <dbReference type="EMBL" id="CBE69021.1"/>
    </source>
</evidence>
<reference evidence="1 2" key="1">
    <citation type="journal article" date="2010" name="Nature">
        <title>Nitrite-driven anaerobic methane oxidation by oxygenic bacteria.</title>
        <authorList>
            <person name="Ettwig K.F."/>
            <person name="Butler M.K."/>
            <person name="Le Paslier D."/>
            <person name="Pelletier E."/>
            <person name="Mangenot S."/>
            <person name="Kuypers M.M.M."/>
            <person name="Schreiber F."/>
            <person name="Dutilh B.E."/>
            <person name="Zedelius J."/>
            <person name="de Beer D."/>
            <person name="Gloerich J."/>
            <person name="Wessels H.J.C.T."/>
            <person name="van Allen T."/>
            <person name="Luesken F."/>
            <person name="Wu M."/>
            <person name="van de Pas-Schoonen K.T."/>
            <person name="Op den Camp H.J.M."/>
            <person name="Janssen-Megens E.M."/>
            <person name="Francoijs K-J."/>
            <person name="Stunnenberg H."/>
            <person name="Weissenbach J."/>
            <person name="Jetten M.S.M."/>
            <person name="Strous M."/>
        </authorList>
    </citation>
    <scope>NUCLEOTIDE SEQUENCE [LARGE SCALE GENOMIC DNA]</scope>
</reference>
<proteinExistence type="predicted"/>
<evidence type="ECO:0000313" key="2">
    <source>
        <dbReference type="Proteomes" id="UP000006898"/>
    </source>
</evidence>
<organism evidence="1 2">
    <name type="scientific">Methylomirabilis oxygeniifera</name>
    <dbReference type="NCBI Taxonomy" id="671143"/>
    <lineage>
        <taxon>Bacteria</taxon>
        <taxon>Candidatus Methylomirabilota</taxon>
        <taxon>Candidatus Methylomirabilia</taxon>
        <taxon>Candidatus Methylomirabilales</taxon>
        <taxon>Candidatus Methylomirabilaceae</taxon>
        <taxon>Candidatus Methylomirabilis</taxon>
    </lineage>
</organism>
<dbReference type="Gene3D" id="2.40.10.10">
    <property type="entry name" value="Trypsin-like serine proteases"/>
    <property type="match status" value="2"/>
</dbReference>
<dbReference type="Pfam" id="PF13365">
    <property type="entry name" value="Trypsin_2"/>
    <property type="match status" value="1"/>
</dbReference>
<gene>
    <name evidence="1" type="ORF">DAMO_1971</name>
</gene>
<keyword evidence="1" id="KW-0378">Hydrolase</keyword>
<sequence length="338" mass="36600">MTKREQLLLRRLREIQHSDGVKTEHLEEVAASAFRLESAGIRPPTVTPEAIDSWRRFARDESLDQRDLVHLESIILGNGLRPAFDIQGDSFGVLPSLWQDLNDRRAMIDPLIRGIGRLDLTGHPKLTYAGTAFVCGERRLITNRHVAQLFTQGLGSGVQLSFTPGITPSLDLKQEVGSTAPVAVQVTAPVLILEEWDMAVLEIGPLPGNVAPLPLVASAPAGIEDRMAAVIGYPAFDPSEDLVQQIQIFRGVFDKKRLQPGRLKGVQQAESFGRSVQALAHDCTTLGGNSGSAVIDVETGKVVGIHFSGQPLIANFAVPTWALADDQLVRNSGVEFAA</sequence>
<dbReference type="STRING" id="671143.DAMO_1971"/>
<dbReference type="SUPFAM" id="SSF50494">
    <property type="entry name" value="Trypsin-like serine proteases"/>
    <property type="match status" value="1"/>
</dbReference>
<dbReference type="EMBL" id="FP565575">
    <property type="protein sequence ID" value="CBE69021.1"/>
    <property type="molecule type" value="Genomic_DNA"/>
</dbReference>
<dbReference type="eggNOG" id="COG3591">
    <property type="taxonomic scope" value="Bacteria"/>
</dbReference>
<dbReference type="InterPro" id="IPR009003">
    <property type="entry name" value="Peptidase_S1_PA"/>
</dbReference>
<name>D5MGZ0_METO1</name>
<protein>
    <submittedName>
        <fullName evidence="1">DNA/RNA non-specific endonuclease</fullName>
    </submittedName>
</protein>
<keyword evidence="1" id="KW-0255">Endonuclease</keyword>
<dbReference type="GO" id="GO:0004519">
    <property type="term" value="F:endonuclease activity"/>
    <property type="evidence" value="ECO:0007669"/>
    <property type="project" value="UniProtKB-KW"/>
</dbReference>
<dbReference type="Proteomes" id="UP000006898">
    <property type="component" value="Chromosome"/>
</dbReference>
<accession>D5MGZ0</accession>
<dbReference type="InterPro" id="IPR043504">
    <property type="entry name" value="Peptidase_S1_PA_chymotrypsin"/>
</dbReference>
<keyword evidence="1" id="KW-0540">Nuclease</keyword>